<comment type="caution">
    <text evidence="7">The sequence shown here is derived from an EMBL/GenBank/DDBJ whole genome shotgun (WGS) entry which is preliminary data.</text>
</comment>
<dbReference type="Gene3D" id="3.40.50.300">
    <property type="entry name" value="P-loop containing nucleotide triphosphate hydrolases"/>
    <property type="match status" value="1"/>
</dbReference>
<dbReference type="Proteomes" id="UP000178367">
    <property type="component" value="Unassembled WGS sequence"/>
</dbReference>
<dbReference type="InterPro" id="IPR017871">
    <property type="entry name" value="ABC_transporter-like_CS"/>
</dbReference>
<dbReference type="InterPro" id="IPR027417">
    <property type="entry name" value="P-loop_NTPase"/>
</dbReference>
<sequence length="567" mass="64506">MDPIISLKNINFVYNKGKDNEFQALINVNLEIYPEEFIIIFGPSGCGKSSLLNVLAGLETPDSGTISILGKDMMTLSKKDFAWYHRNQLGMIYQAYNLITSLTVLENVALPQIFLNVRKRKREKWSLSLLERFGIVKHAQKIPTELSGGQQQRIGIARSIVNNPKLILADEPVGNLDSVSAQNVFDILEELNEKEKKTIILVTHNPENLDYADRIIYMKDGIITREVVNREKHKKEKKVGPGAEVKSAINQMEDLMRAYHGLSPEQINILIMPYKAKVFAHHFITTRNMEETRVFEESIQRRLLGTISQEELYDILNRNSSDGGVGFDKRTTDKILRRVNRIIRMAYFVYQKDRQRKDVGGEHVKIDWDEKTEKLTSYLLMSCYQEYYKHLEKEQTERLKKVVHDRIVGNINKIQFFGYLDQPFHDGGVGLNRKTARAITEEIELILILGFGIVEMMHQRQSFMNRNAVGQPPKPEPSGKEEITASAAEKSEAEPVKAPAAEMPPGPEEIIDPKEAEIIINDIVSPIGDVGMKDFANVMNQARLKLKGSLSDDKLGDLVTKAILSRK</sequence>
<dbReference type="InterPro" id="IPR003439">
    <property type="entry name" value="ABC_transporter-like_ATP-bd"/>
</dbReference>
<feature type="region of interest" description="Disordered" evidence="5">
    <location>
        <begin position="466"/>
        <end position="509"/>
    </location>
</feature>
<dbReference type="EMBL" id="MFGB01000016">
    <property type="protein sequence ID" value="OGF26343.1"/>
    <property type="molecule type" value="Genomic_DNA"/>
</dbReference>
<protein>
    <recommendedName>
        <fullName evidence="6">ABC transporter domain-containing protein</fullName>
    </recommendedName>
</protein>
<evidence type="ECO:0000256" key="1">
    <source>
        <dbReference type="ARBA" id="ARBA00005417"/>
    </source>
</evidence>
<dbReference type="STRING" id="1797994.A2227_03615"/>
<dbReference type="FunFam" id="3.40.50.300:FF:000032">
    <property type="entry name" value="Export ABC transporter ATP-binding protein"/>
    <property type="match status" value="1"/>
</dbReference>
<keyword evidence="2" id="KW-0813">Transport</keyword>
<reference evidence="7 8" key="1">
    <citation type="journal article" date="2016" name="Nat. Commun.">
        <title>Thousands of microbial genomes shed light on interconnected biogeochemical processes in an aquifer system.</title>
        <authorList>
            <person name="Anantharaman K."/>
            <person name="Brown C.T."/>
            <person name="Hug L.A."/>
            <person name="Sharon I."/>
            <person name="Castelle C.J."/>
            <person name="Probst A.J."/>
            <person name="Thomas B.C."/>
            <person name="Singh A."/>
            <person name="Wilkins M.J."/>
            <person name="Karaoz U."/>
            <person name="Brodie E.L."/>
            <person name="Williams K.H."/>
            <person name="Hubbard S.S."/>
            <person name="Banfield J.F."/>
        </authorList>
    </citation>
    <scope>NUCLEOTIDE SEQUENCE [LARGE SCALE GENOMIC DNA]</scope>
</reference>
<accession>A0A1F5SIQ7</accession>
<evidence type="ECO:0000256" key="4">
    <source>
        <dbReference type="ARBA" id="ARBA00022840"/>
    </source>
</evidence>
<dbReference type="PANTHER" id="PTHR42798">
    <property type="entry name" value="LIPOPROTEIN-RELEASING SYSTEM ATP-BINDING PROTEIN LOLD"/>
    <property type="match status" value="1"/>
</dbReference>
<evidence type="ECO:0000256" key="5">
    <source>
        <dbReference type="SAM" id="MobiDB-lite"/>
    </source>
</evidence>
<dbReference type="GO" id="GO:0022857">
    <property type="term" value="F:transmembrane transporter activity"/>
    <property type="evidence" value="ECO:0007669"/>
    <property type="project" value="UniProtKB-ARBA"/>
</dbReference>
<keyword evidence="4" id="KW-0067">ATP-binding</keyword>
<dbReference type="SMART" id="SM00382">
    <property type="entry name" value="AAA"/>
    <property type="match status" value="1"/>
</dbReference>
<dbReference type="InterPro" id="IPR003593">
    <property type="entry name" value="AAA+_ATPase"/>
</dbReference>
<dbReference type="GO" id="GO:0098796">
    <property type="term" value="C:membrane protein complex"/>
    <property type="evidence" value="ECO:0007669"/>
    <property type="project" value="UniProtKB-ARBA"/>
</dbReference>
<dbReference type="Pfam" id="PF00005">
    <property type="entry name" value="ABC_tran"/>
    <property type="match status" value="1"/>
</dbReference>
<dbReference type="PANTHER" id="PTHR42798:SF6">
    <property type="entry name" value="CELL DIVISION ATP-BINDING PROTEIN FTSE"/>
    <property type="match status" value="1"/>
</dbReference>
<dbReference type="GO" id="GO:0016887">
    <property type="term" value="F:ATP hydrolysis activity"/>
    <property type="evidence" value="ECO:0007669"/>
    <property type="project" value="InterPro"/>
</dbReference>
<organism evidence="7 8">
    <name type="scientific">Candidatus Falkowbacteria bacterium RIFOXYA2_FULL_47_19</name>
    <dbReference type="NCBI Taxonomy" id="1797994"/>
    <lineage>
        <taxon>Bacteria</taxon>
        <taxon>Candidatus Falkowiibacteriota</taxon>
    </lineage>
</organism>
<dbReference type="GO" id="GO:0005524">
    <property type="term" value="F:ATP binding"/>
    <property type="evidence" value="ECO:0007669"/>
    <property type="project" value="UniProtKB-KW"/>
</dbReference>
<evidence type="ECO:0000313" key="7">
    <source>
        <dbReference type="EMBL" id="OGF26343.1"/>
    </source>
</evidence>
<dbReference type="PROSITE" id="PS00211">
    <property type="entry name" value="ABC_TRANSPORTER_1"/>
    <property type="match status" value="1"/>
</dbReference>
<evidence type="ECO:0000256" key="3">
    <source>
        <dbReference type="ARBA" id="ARBA00022741"/>
    </source>
</evidence>
<evidence type="ECO:0000259" key="6">
    <source>
        <dbReference type="PROSITE" id="PS50893"/>
    </source>
</evidence>
<dbReference type="SUPFAM" id="SSF52540">
    <property type="entry name" value="P-loop containing nucleoside triphosphate hydrolases"/>
    <property type="match status" value="1"/>
</dbReference>
<feature type="domain" description="ABC transporter" evidence="6">
    <location>
        <begin position="5"/>
        <end position="245"/>
    </location>
</feature>
<feature type="compositionally biased region" description="Basic and acidic residues" evidence="5">
    <location>
        <begin position="477"/>
        <end position="495"/>
    </location>
</feature>
<name>A0A1F5SIQ7_9BACT</name>
<gene>
    <name evidence="7" type="ORF">A2227_03615</name>
</gene>
<dbReference type="InterPro" id="IPR017911">
    <property type="entry name" value="MacB-like_ATP-bd"/>
</dbReference>
<evidence type="ECO:0000313" key="8">
    <source>
        <dbReference type="Proteomes" id="UP000178367"/>
    </source>
</evidence>
<keyword evidence="3" id="KW-0547">Nucleotide-binding</keyword>
<dbReference type="AlphaFoldDB" id="A0A1F5SIQ7"/>
<evidence type="ECO:0000256" key="2">
    <source>
        <dbReference type="ARBA" id="ARBA00022448"/>
    </source>
</evidence>
<comment type="similarity">
    <text evidence="1">Belongs to the ABC transporter superfamily.</text>
</comment>
<dbReference type="CDD" id="cd03255">
    <property type="entry name" value="ABC_MJ0796_LolCDE_FtsE"/>
    <property type="match status" value="1"/>
</dbReference>
<proteinExistence type="inferred from homology"/>
<dbReference type="PROSITE" id="PS50893">
    <property type="entry name" value="ABC_TRANSPORTER_2"/>
    <property type="match status" value="1"/>
</dbReference>